<evidence type="ECO:0000313" key="2">
    <source>
        <dbReference type="EMBL" id="KRM92907.1"/>
    </source>
</evidence>
<dbReference type="InterPro" id="IPR008687">
    <property type="entry name" value="MobC"/>
</dbReference>
<sequence>MKSHLAKPKFDAQMQKDLYRQVIGMASNLNQIAHKINTDSHAFSDSEFSALRQEVQDLLRQLK</sequence>
<gene>
    <name evidence="2" type="ORF">FC80_GL000421</name>
</gene>
<comment type="caution">
    <text evidence="2">The sequence shown here is derived from an EMBL/GenBank/DDBJ whole genome shotgun (WGS) entry which is preliminary data.</text>
</comment>
<organism evidence="2 3">
    <name type="scientific">Liquorilactobacillus cacaonum DSM 21116</name>
    <dbReference type="NCBI Taxonomy" id="1423729"/>
    <lineage>
        <taxon>Bacteria</taxon>
        <taxon>Bacillati</taxon>
        <taxon>Bacillota</taxon>
        <taxon>Bacilli</taxon>
        <taxon>Lactobacillales</taxon>
        <taxon>Lactobacillaceae</taxon>
        <taxon>Liquorilactobacillus</taxon>
    </lineage>
</organism>
<dbReference type="AlphaFoldDB" id="A0A0R2CXZ1"/>
<dbReference type="PATRIC" id="fig|1423729.3.peg.424"/>
<reference evidence="2 3" key="1">
    <citation type="journal article" date="2015" name="Genome Announc.">
        <title>Expanding the biotechnology potential of lactobacilli through comparative genomics of 213 strains and associated genera.</title>
        <authorList>
            <person name="Sun Z."/>
            <person name="Harris H.M."/>
            <person name="McCann A."/>
            <person name="Guo C."/>
            <person name="Argimon S."/>
            <person name="Zhang W."/>
            <person name="Yang X."/>
            <person name="Jeffery I.B."/>
            <person name="Cooney J.C."/>
            <person name="Kagawa T.F."/>
            <person name="Liu W."/>
            <person name="Song Y."/>
            <person name="Salvetti E."/>
            <person name="Wrobel A."/>
            <person name="Rasinkangas P."/>
            <person name="Parkhill J."/>
            <person name="Rea M.C."/>
            <person name="O'Sullivan O."/>
            <person name="Ritari J."/>
            <person name="Douillard F.P."/>
            <person name="Paul Ross R."/>
            <person name="Yang R."/>
            <person name="Briner A.E."/>
            <person name="Felis G.E."/>
            <person name="de Vos W.M."/>
            <person name="Barrangou R."/>
            <person name="Klaenhammer T.R."/>
            <person name="Caufield P.W."/>
            <person name="Cui Y."/>
            <person name="Zhang H."/>
            <person name="O'Toole P.W."/>
        </authorList>
    </citation>
    <scope>NUCLEOTIDE SEQUENCE [LARGE SCALE GENOMIC DNA]</scope>
    <source>
        <strain evidence="2 3">DSM 21116</strain>
    </source>
</reference>
<dbReference type="Pfam" id="PF05713">
    <property type="entry name" value="MobC"/>
    <property type="match status" value="1"/>
</dbReference>
<dbReference type="Proteomes" id="UP000051131">
    <property type="component" value="Unassembled WGS sequence"/>
</dbReference>
<keyword evidence="3" id="KW-1185">Reference proteome</keyword>
<evidence type="ECO:0000313" key="3">
    <source>
        <dbReference type="Proteomes" id="UP000051131"/>
    </source>
</evidence>
<proteinExistence type="predicted"/>
<feature type="domain" description="Bacterial mobilisation" evidence="1">
    <location>
        <begin position="20"/>
        <end position="62"/>
    </location>
</feature>
<accession>A0A0R2CXZ1</accession>
<dbReference type="STRING" id="1423729.FC80_GL000421"/>
<dbReference type="EMBL" id="AYZE01000002">
    <property type="protein sequence ID" value="KRM92907.1"/>
    <property type="molecule type" value="Genomic_DNA"/>
</dbReference>
<protein>
    <recommendedName>
        <fullName evidence="1">Bacterial mobilisation domain-containing protein</fullName>
    </recommendedName>
</protein>
<name>A0A0R2CXZ1_9LACO</name>
<evidence type="ECO:0000259" key="1">
    <source>
        <dbReference type="Pfam" id="PF05713"/>
    </source>
</evidence>